<dbReference type="Proteomes" id="UP000219994">
    <property type="component" value="Unassembled WGS sequence"/>
</dbReference>
<sequence length="114" mass="11818">MSALARSVGTEGVGGVPGGSRGGTLPHLVEHLAERIAAAPSLRLLGLMTVAPLGEPPRRIFARLRALSERVQQIVPDASALSMGMSGDYREAILEGATHLRIGSAITGKRVNIG</sequence>
<dbReference type="InterPro" id="IPR029066">
    <property type="entry name" value="PLP-binding_barrel"/>
</dbReference>
<dbReference type="EMBL" id="NAEP01000050">
    <property type="protein sequence ID" value="PDQ34645.1"/>
    <property type="molecule type" value="Genomic_DNA"/>
</dbReference>
<dbReference type="PANTHER" id="PTHR10146:SF14">
    <property type="entry name" value="PYRIDOXAL PHOSPHATE HOMEOSTASIS PROTEIN"/>
    <property type="match status" value="1"/>
</dbReference>
<comment type="similarity">
    <text evidence="2">Belongs to the pyridoxal phosphate-binding protein YggS/PROSC family.</text>
</comment>
<reference evidence="6" key="1">
    <citation type="submission" date="2017-03" db="EMBL/GenBank/DDBJ databases">
        <authorList>
            <person name="Lund M.B."/>
        </authorList>
    </citation>
    <scope>NUCLEOTIDE SEQUENCE [LARGE SCALE GENOMIC DNA]</scope>
</reference>
<dbReference type="InterPro" id="IPR001608">
    <property type="entry name" value="Ala_racemase_N"/>
</dbReference>
<evidence type="ECO:0000313" key="5">
    <source>
        <dbReference type="EMBL" id="PDQ34645.1"/>
    </source>
</evidence>
<dbReference type="PANTHER" id="PTHR10146">
    <property type="entry name" value="PROLINE SYNTHETASE CO-TRANSCRIBED BACTERIAL HOMOLOG PROTEIN"/>
    <property type="match status" value="1"/>
</dbReference>
<dbReference type="GO" id="GO:0030170">
    <property type="term" value="F:pyridoxal phosphate binding"/>
    <property type="evidence" value="ECO:0007669"/>
    <property type="project" value="InterPro"/>
</dbReference>
<accession>A0A2A6FP45</accession>
<evidence type="ECO:0000256" key="2">
    <source>
        <dbReference type="RuleBase" id="RU004514"/>
    </source>
</evidence>
<keyword evidence="1" id="KW-0663">Pyridoxal phosphate</keyword>
<dbReference type="Gene3D" id="3.20.20.10">
    <property type="entry name" value="Alanine racemase"/>
    <property type="match status" value="1"/>
</dbReference>
<evidence type="ECO:0000313" key="6">
    <source>
        <dbReference type="Proteomes" id="UP000219994"/>
    </source>
</evidence>
<gene>
    <name evidence="5" type="ORF">B5766_10530</name>
</gene>
<evidence type="ECO:0000259" key="4">
    <source>
        <dbReference type="Pfam" id="PF01168"/>
    </source>
</evidence>
<dbReference type="Pfam" id="PF01168">
    <property type="entry name" value="Ala_racemase_N"/>
    <property type="match status" value="1"/>
</dbReference>
<dbReference type="InterPro" id="IPR011078">
    <property type="entry name" value="PyrdxlP_homeostasis"/>
</dbReference>
<evidence type="ECO:0000256" key="3">
    <source>
        <dbReference type="SAM" id="MobiDB-lite"/>
    </source>
</evidence>
<feature type="domain" description="Alanine racemase N-terminal" evidence="4">
    <location>
        <begin position="18"/>
        <end position="109"/>
    </location>
</feature>
<proteinExistence type="inferred from homology"/>
<dbReference type="SUPFAM" id="SSF51419">
    <property type="entry name" value="PLP-binding barrel"/>
    <property type="match status" value="1"/>
</dbReference>
<feature type="compositionally biased region" description="Gly residues" evidence="3">
    <location>
        <begin position="11"/>
        <end position="22"/>
    </location>
</feature>
<name>A0A2A6FP45_9MICO</name>
<comment type="caution">
    <text evidence="5">The sequence shown here is derived from an EMBL/GenBank/DDBJ whole genome shotgun (WGS) entry which is preliminary data.</text>
</comment>
<dbReference type="AlphaFoldDB" id="A0A2A6FP45"/>
<evidence type="ECO:0000256" key="1">
    <source>
        <dbReference type="ARBA" id="ARBA00022898"/>
    </source>
</evidence>
<protein>
    <recommendedName>
        <fullName evidence="4">Alanine racemase N-terminal domain-containing protein</fullName>
    </recommendedName>
</protein>
<feature type="region of interest" description="Disordered" evidence="3">
    <location>
        <begin position="1"/>
        <end position="22"/>
    </location>
</feature>
<organism evidence="5 6">
    <name type="scientific">Candidatus Lumbricidiphila eiseniae</name>
    <dbReference type="NCBI Taxonomy" id="1969409"/>
    <lineage>
        <taxon>Bacteria</taxon>
        <taxon>Bacillati</taxon>
        <taxon>Actinomycetota</taxon>
        <taxon>Actinomycetes</taxon>
        <taxon>Micrococcales</taxon>
        <taxon>Microbacteriaceae</taxon>
        <taxon>Candidatus Lumbricidiphila</taxon>
    </lineage>
</organism>